<dbReference type="GO" id="GO:0009360">
    <property type="term" value="C:DNA polymerase III complex"/>
    <property type="evidence" value="ECO:0007669"/>
    <property type="project" value="InterPro"/>
</dbReference>
<evidence type="ECO:0000313" key="15">
    <source>
        <dbReference type="Proteomes" id="UP000274556"/>
    </source>
</evidence>
<dbReference type="FunFam" id="1.20.272.10:FF:000003">
    <property type="entry name" value="DNA polymerase III subunit gamma/tau"/>
    <property type="match status" value="1"/>
</dbReference>
<dbReference type="SUPFAM" id="SSF48019">
    <property type="entry name" value="post-AAA+ oligomerization domain-like"/>
    <property type="match status" value="1"/>
</dbReference>
<evidence type="ECO:0000259" key="13">
    <source>
        <dbReference type="SMART" id="SM00382"/>
    </source>
</evidence>
<evidence type="ECO:0000256" key="7">
    <source>
        <dbReference type="ARBA" id="ARBA00022833"/>
    </source>
</evidence>
<dbReference type="CDD" id="cd18137">
    <property type="entry name" value="HLD_clamp_pol_III_gamma_tau"/>
    <property type="match status" value="1"/>
</dbReference>
<dbReference type="InterPro" id="IPR045085">
    <property type="entry name" value="HLD_clamp_pol_III_gamma_tau"/>
</dbReference>
<dbReference type="OrthoDB" id="9810148at2"/>
<feature type="compositionally biased region" description="Low complexity" evidence="12">
    <location>
        <begin position="369"/>
        <end position="403"/>
    </location>
</feature>
<dbReference type="Gene3D" id="3.30.300.150">
    <property type="entry name" value="DNA polymerase III, tau subunit, domain V"/>
    <property type="match status" value="1"/>
</dbReference>
<evidence type="ECO:0000256" key="6">
    <source>
        <dbReference type="ARBA" id="ARBA00022741"/>
    </source>
</evidence>
<dbReference type="InterPro" id="IPR050238">
    <property type="entry name" value="DNA_Rep/Repair_Clamp_Loader"/>
</dbReference>
<dbReference type="Pfam" id="PF22608">
    <property type="entry name" value="DNAX_ATPase_lid"/>
    <property type="match status" value="1"/>
</dbReference>
<dbReference type="Proteomes" id="UP000274556">
    <property type="component" value="Unassembled WGS sequence"/>
</dbReference>
<comment type="function">
    <text evidence="11">DNA polymerase III is a complex, multichain enzyme responsible for most of the replicative synthesis in bacteria. This DNA polymerase also exhibits 3' to 5' exonuclease activity.</text>
</comment>
<comment type="caution">
    <text evidence="14">The sequence shown here is derived from an EMBL/GenBank/DDBJ whole genome shotgun (WGS) entry which is preliminary data.</text>
</comment>
<dbReference type="Gene3D" id="1.10.8.60">
    <property type="match status" value="1"/>
</dbReference>
<reference evidence="14 15" key="1">
    <citation type="submission" date="2018-10" db="EMBL/GenBank/DDBJ databases">
        <title>Genomic Encyclopedia of Archaeal and Bacterial Type Strains, Phase II (KMG-II): from individual species to whole genera.</title>
        <authorList>
            <person name="Goeker M."/>
        </authorList>
    </citation>
    <scope>NUCLEOTIDE SEQUENCE [LARGE SCALE GENOMIC DNA]</scope>
    <source>
        <strain evidence="14 15">DSM 235</strain>
    </source>
</reference>
<dbReference type="PRINTS" id="PR00300">
    <property type="entry name" value="CLPPROTEASEA"/>
</dbReference>
<keyword evidence="2 11" id="KW-0808">Transferase</keyword>
<dbReference type="EC" id="2.7.7.7" evidence="11"/>
<dbReference type="RefSeq" id="WP_120797508.1">
    <property type="nucleotide sequence ID" value="NZ_RBXL01000001.1"/>
</dbReference>
<dbReference type="GO" id="GO:0005524">
    <property type="term" value="F:ATP binding"/>
    <property type="evidence" value="ECO:0007669"/>
    <property type="project" value="UniProtKB-KW"/>
</dbReference>
<comment type="subunit">
    <text evidence="11">DNA polymerase III contains a core (composed of alpha, epsilon and theta chains) that associates with a tau subunit. This core dimerizes to form the POLIII' complex. PolIII' associates with the gamma complex (composed of gamma, delta, delta', psi and chi chains) and with the beta chain to form the complete DNA polymerase III complex.</text>
</comment>
<dbReference type="FunFam" id="1.10.8.60:FF:000013">
    <property type="entry name" value="DNA polymerase III subunit gamma/tau"/>
    <property type="match status" value="1"/>
</dbReference>
<keyword evidence="6 11" id="KW-0547">Nucleotide-binding</keyword>
<keyword evidence="4 11" id="KW-0235">DNA replication</keyword>
<feature type="domain" description="AAA+ ATPase" evidence="13">
    <location>
        <begin position="37"/>
        <end position="197"/>
    </location>
</feature>
<dbReference type="Gene3D" id="3.40.50.300">
    <property type="entry name" value="P-loop containing nucleotide triphosphate hydrolases"/>
    <property type="match status" value="1"/>
</dbReference>
<organism evidence="14 15">
    <name type="scientific">Thiocapsa rosea</name>
    <dbReference type="NCBI Taxonomy" id="69360"/>
    <lineage>
        <taxon>Bacteria</taxon>
        <taxon>Pseudomonadati</taxon>
        <taxon>Pseudomonadota</taxon>
        <taxon>Gammaproteobacteria</taxon>
        <taxon>Chromatiales</taxon>
        <taxon>Chromatiaceae</taxon>
        <taxon>Thiocapsa</taxon>
    </lineage>
</organism>
<keyword evidence="9 11" id="KW-0239">DNA-directed DNA polymerase</keyword>
<evidence type="ECO:0000313" key="14">
    <source>
        <dbReference type="EMBL" id="RKT45192.1"/>
    </source>
</evidence>
<feature type="region of interest" description="Disordered" evidence="12">
    <location>
        <begin position="523"/>
        <end position="545"/>
    </location>
</feature>
<dbReference type="PANTHER" id="PTHR11669:SF0">
    <property type="entry name" value="PROTEIN STICHEL-LIKE 2"/>
    <property type="match status" value="1"/>
</dbReference>
<dbReference type="Gene3D" id="1.20.272.10">
    <property type="match status" value="1"/>
</dbReference>
<dbReference type="Pfam" id="PF12170">
    <property type="entry name" value="DNA_pol3_tau_5"/>
    <property type="match status" value="1"/>
</dbReference>
<dbReference type="InterPro" id="IPR038249">
    <property type="entry name" value="PolIII_tau_V_sf"/>
</dbReference>
<dbReference type="InterPro" id="IPR021029">
    <property type="entry name" value="DNA_pol_III_tau_dom-5"/>
</dbReference>
<dbReference type="InterPro" id="IPR022754">
    <property type="entry name" value="DNA_pol_III_gamma-3"/>
</dbReference>
<evidence type="ECO:0000256" key="3">
    <source>
        <dbReference type="ARBA" id="ARBA00022695"/>
    </source>
</evidence>
<dbReference type="GO" id="GO:0046872">
    <property type="term" value="F:metal ion binding"/>
    <property type="evidence" value="ECO:0007669"/>
    <property type="project" value="UniProtKB-KW"/>
</dbReference>
<protein>
    <recommendedName>
        <fullName evidence="11">DNA polymerase III subunit gamma/tau</fullName>
        <ecNumber evidence="11">2.7.7.7</ecNumber>
    </recommendedName>
</protein>
<keyword evidence="3 11" id="KW-0548">Nucleotidyltransferase</keyword>
<evidence type="ECO:0000256" key="10">
    <source>
        <dbReference type="ARBA" id="ARBA00049244"/>
    </source>
</evidence>
<dbReference type="Pfam" id="PF13177">
    <property type="entry name" value="DNA_pol3_delta2"/>
    <property type="match status" value="1"/>
</dbReference>
<dbReference type="GO" id="GO:0003677">
    <property type="term" value="F:DNA binding"/>
    <property type="evidence" value="ECO:0007669"/>
    <property type="project" value="InterPro"/>
</dbReference>
<dbReference type="Pfam" id="PF12169">
    <property type="entry name" value="DNA_pol3_gamma3"/>
    <property type="match status" value="1"/>
</dbReference>
<dbReference type="EMBL" id="RBXL01000001">
    <property type="protein sequence ID" value="RKT45192.1"/>
    <property type="molecule type" value="Genomic_DNA"/>
</dbReference>
<name>A0A495V716_9GAMM</name>
<dbReference type="GO" id="GO:0006261">
    <property type="term" value="P:DNA-templated DNA replication"/>
    <property type="evidence" value="ECO:0007669"/>
    <property type="project" value="TreeGrafter"/>
</dbReference>
<dbReference type="NCBIfam" id="TIGR02397">
    <property type="entry name" value="dnaX_nterm"/>
    <property type="match status" value="1"/>
</dbReference>
<evidence type="ECO:0000256" key="4">
    <source>
        <dbReference type="ARBA" id="ARBA00022705"/>
    </source>
</evidence>
<comment type="similarity">
    <text evidence="1 11">Belongs to the DnaX/STICHEL family.</text>
</comment>
<comment type="catalytic activity">
    <reaction evidence="10 11">
        <text>DNA(n) + a 2'-deoxyribonucleoside 5'-triphosphate = DNA(n+1) + diphosphate</text>
        <dbReference type="Rhea" id="RHEA:22508"/>
        <dbReference type="Rhea" id="RHEA-COMP:17339"/>
        <dbReference type="Rhea" id="RHEA-COMP:17340"/>
        <dbReference type="ChEBI" id="CHEBI:33019"/>
        <dbReference type="ChEBI" id="CHEBI:61560"/>
        <dbReference type="ChEBI" id="CHEBI:173112"/>
        <dbReference type="EC" id="2.7.7.7"/>
    </reaction>
</comment>
<evidence type="ECO:0000256" key="12">
    <source>
        <dbReference type="SAM" id="MobiDB-lite"/>
    </source>
</evidence>
<keyword evidence="7" id="KW-0862">Zinc</keyword>
<dbReference type="CDD" id="cd00009">
    <property type="entry name" value="AAA"/>
    <property type="match status" value="1"/>
</dbReference>
<keyword evidence="15" id="KW-1185">Reference proteome</keyword>
<keyword evidence="8 11" id="KW-0067">ATP-binding</keyword>
<dbReference type="AlphaFoldDB" id="A0A495V716"/>
<dbReference type="SUPFAM" id="SSF52540">
    <property type="entry name" value="P-loop containing nucleoside triphosphate hydrolases"/>
    <property type="match status" value="1"/>
</dbReference>
<evidence type="ECO:0000256" key="2">
    <source>
        <dbReference type="ARBA" id="ARBA00022679"/>
    </source>
</evidence>
<evidence type="ECO:0000256" key="8">
    <source>
        <dbReference type="ARBA" id="ARBA00022840"/>
    </source>
</evidence>
<dbReference type="GO" id="GO:0003887">
    <property type="term" value="F:DNA-directed DNA polymerase activity"/>
    <property type="evidence" value="ECO:0007669"/>
    <property type="project" value="UniProtKB-KW"/>
</dbReference>
<evidence type="ECO:0000256" key="11">
    <source>
        <dbReference type="RuleBase" id="RU364063"/>
    </source>
</evidence>
<keyword evidence="5" id="KW-0479">Metal-binding</keyword>
<evidence type="ECO:0000256" key="5">
    <source>
        <dbReference type="ARBA" id="ARBA00022723"/>
    </source>
</evidence>
<feature type="compositionally biased region" description="Basic and acidic residues" evidence="12">
    <location>
        <begin position="523"/>
        <end position="536"/>
    </location>
</feature>
<evidence type="ECO:0000256" key="1">
    <source>
        <dbReference type="ARBA" id="ARBA00006360"/>
    </source>
</evidence>
<dbReference type="NCBIfam" id="NF005942">
    <property type="entry name" value="PRK07994.1"/>
    <property type="match status" value="1"/>
</dbReference>
<evidence type="ECO:0000256" key="9">
    <source>
        <dbReference type="ARBA" id="ARBA00022932"/>
    </source>
</evidence>
<dbReference type="InterPro" id="IPR012763">
    <property type="entry name" value="DNA_pol_III_sug/sutau_N"/>
</dbReference>
<accession>A0A495V716</accession>
<dbReference type="InterPro" id="IPR001270">
    <property type="entry name" value="ClpA/B"/>
</dbReference>
<dbReference type="InterPro" id="IPR027417">
    <property type="entry name" value="P-loop_NTPase"/>
</dbReference>
<dbReference type="InterPro" id="IPR008921">
    <property type="entry name" value="DNA_pol3_clamp-load_cplx_C"/>
</dbReference>
<dbReference type="InterPro" id="IPR003593">
    <property type="entry name" value="AAA+_ATPase"/>
</dbReference>
<dbReference type="PANTHER" id="PTHR11669">
    <property type="entry name" value="REPLICATION FACTOR C / DNA POLYMERASE III GAMMA-TAU SUBUNIT"/>
    <property type="match status" value="1"/>
</dbReference>
<dbReference type="SMART" id="SM00382">
    <property type="entry name" value="AAA"/>
    <property type="match status" value="1"/>
</dbReference>
<proteinExistence type="inferred from homology"/>
<dbReference type="FunFam" id="3.40.50.300:FF:000014">
    <property type="entry name" value="DNA polymerase III subunit gamma/tau"/>
    <property type="match status" value="1"/>
</dbReference>
<sequence>MSYQVLARKWRPKSFDDLVGQSHVVRALSNALDRDQLHHAYLFTGTRGVGKTTLARILAKALNCEEGVSARPCGVCASCREIDGGRFVDLIEVDAASRTKVDQTRELLDNVPYAPARARYKVYLIDEVHMFSNHSFNALLKTLEEPPPHVKFLLATTDPQKVPVTVLSRCLQLNLRRLLPEEIRARLQHVLEAEGLEFQASALPLLARGADGSMRDGLSLLDQAIAFGGGRVEESGVRTMLGTLPGDLTLDLLDALAAGDGARVLTEVERVASLTPDFEELLRELITLLHRLALLQQVPETLAPDDPDAARLKALAGALPAEDLQLYYQVALTGQADLPLAPDPRAGFEMVLLRALAFRPGPHRDEPTRAPTRPAPLRETAPGGAANSPLSSPASSPVSSPVSMLRPVAEPRVAEPAPAQRAAAAVYAPTETPGAARAVVLTSHAEWLALVDRLELGGIASQIAHHCDLKGWADGQLSLGLDPAAEHLRSPGAEARLHAALEKTMGTAVKLDIQVARPQRETLAQRRERETGERRQAAVSAMEEDPVARAMQDELDASWIAGSIEPTD</sequence>
<feature type="region of interest" description="Disordered" evidence="12">
    <location>
        <begin position="360"/>
        <end position="403"/>
    </location>
</feature>
<gene>
    <name evidence="11" type="primary">dnaX</name>
    <name evidence="14" type="ORF">BDD21_2610</name>
</gene>